<dbReference type="PROSITE" id="PS00107">
    <property type="entry name" value="PROTEIN_KINASE_ATP"/>
    <property type="match status" value="1"/>
</dbReference>
<keyword evidence="4" id="KW-1185">Reference proteome</keyword>
<name>A0A6S7ICE5_PARCT</name>
<dbReference type="InterPro" id="IPR008266">
    <property type="entry name" value="Tyr_kinase_AS"/>
</dbReference>
<proteinExistence type="predicted"/>
<reference evidence="3" key="1">
    <citation type="submission" date="2020-04" db="EMBL/GenBank/DDBJ databases">
        <authorList>
            <person name="Alioto T."/>
            <person name="Alioto T."/>
            <person name="Gomez Garrido J."/>
        </authorList>
    </citation>
    <scope>NUCLEOTIDE SEQUENCE</scope>
    <source>
        <strain evidence="3">A484AB</strain>
    </source>
</reference>
<feature type="non-terminal residue" evidence="3">
    <location>
        <position position="394"/>
    </location>
</feature>
<evidence type="ECO:0000313" key="4">
    <source>
        <dbReference type="Proteomes" id="UP001152795"/>
    </source>
</evidence>
<dbReference type="PANTHER" id="PTHR44329:SF298">
    <property type="entry name" value="MIXED LINEAGE KINASE DOMAIN-LIKE PROTEIN"/>
    <property type="match status" value="1"/>
</dbReference>
<dbReference type="Proteomes" id="UP001152795">
    <property type="component" value="Unassembled WGS sequence"/>
</dbReference>
<keyword evidence="1" id="KW-0547">Nucleotide-binding</keyword>
<keyword evidence="2" id="KW-0067">ATP-binding</keyword>
<evidence type="ECO:0000313" key="3">
    <source>
        <dbReference type="EMBL" id="CAB4013830.1"/>
    </source>
</evidence>
<dbReference type="EMBL" id="CACRXK020008038">
    <property type="protein sequence ID" value="CAB4013830.1"/>
    <property type="molecule type" value="Genomic_DNA"/>
</dbReference>
<dbReference type="InterPro" id="IPR051681">
    <property type="entry name" value="Ser/Thr_Kinases-Pseudokinases"/>
</dbReference>
<dbReference type="PROSITE" id="PS50011">
    <property type="entry name" value="PROTEIN_KINASE_DOM"/>
    <property type="match status" value="1"/>
</dbReference>
<dbReference type="AlphaFoldDB" id="A0A6S7ICE5"/>
<dbReference type="GO" id="GO:0004672">
    <property type="term" value="F:protein kinase activity"/>
    <property type="evidence" value="ECO:0007669"/>
    <property type="project" value="InterPro"/>
</dbReference>
<dbReference type="PANTHER" id="PTHR44329">
    <property type="entry name" value="SERINE/THREONINE-PROTEIN KINASE TNNI3K-RELATED"/>
    <property type="match status" value="1"/>
</dbReference>
<organism evidence="3 4">
    <name type="scientific">Paramuricea clavata</name>
    <name type="common">Red gorgonian</name>
    <name type="synonym">Violescent sea-whip</name>
    <dbReference type="NCBI Taxonomy" id="317549"/>
    <lineage>
        <taxon>Eukaryota</taxon>
        <taxon>Metazoa</taxon>
        <taxon>Cnidaria</taxon>
        <taxon>Anthozoa</taxon>
        <taxon>Octocorallia</taxon>
        <taxon>Malacalcyonacea</taxon>
        <taxon>Plexauridae</taxon>
        <taxon>Paramuricea</taxon>
    </lineage>
</organism>
<dbReference type="PROSITE" id="PS00109">
    <property type="entry name" value="PROTEIN_KINASE_TYR"/>
    <property type="match status" value="1"/>
</dbReference>
<dbReference type="SUPFAM" id="SSF56112">
    <property type="entry name" value="Protein kinase-like (PK-like)"/>
    <property type="match status" value="1"/>
</dbReference>
<evidence type="ECO:0000256" key="2">
    <source>
        <dbReference type="ARBA" id="ARBA00022840"/>
    </source>
</evidence>
<keyword evidence="3" id="KW-0808">Transferase</keyword>
<dbReference type="InterPro" id="IPR011009">
    <property type="entry name" value="Kinase-like_dom_sf"/>
</dbReference>
<dbReference type="GO" id="GO:0097527">
    <property type="term" value="P:necroptotic signaling pathway"/>
    <property type="evidence" value="ECO:0007669"/>
    <property type="project" value="TreeGrafter"/>
</dbReference>
<evidence type="ECO:0000256" key="1">
    <source>
        <dbReference type="ARBA" id="ARBA00022741"/>
    </source>
</evidence>
<dbReference type="Gene3D" id="1.10.510.10">
    <property type="entry name" value="Transferase(Phosphotransferase) domain 1"/>
    <property type="match status" value="1"/>
</dbReference>
<protein>
    <submittedName>
        <fullName evidence="3">Probable serine threonine- kinase DDB_G0271682</fullName>
    </submittedName>
</protein>
<gene>
    <name evidence="3" type="ORF">PACLA_8A072525</name>
</gene>
<dbReference type="InterPro" id="IPR000719">
    <property type="entry name" value="Prot_kinase_dom"/>
</dbReference>
<dbReference type="Pfam" id="PF00069">
    <property type="entry name" value="Pkinase"/>
    <property type="match status" value="1"/>
</dbReference>
<keyword evidence="3" id="KW-0418">Kinase</keyword>
<sequence length="394" mass="45912">MSRYRTINQCEEEVTQRQKLQRKKKDPGPIAHKKLMDCIKVDSESFDPLRHDNSKTIKALIQRLEQENTNNNNEIQQLRQETFNKINEIQQLREENISMNREKQQVQQENADLRIEIQHLQETTILENFNKNEIQQLRKKKSKRRNEMYEIVNTNNEIQRLPGENLNINNEILELRRENANMSRRNQKVQKENDHLRIEIEQLSKEILGRGGWGTVYIGDFYGPKVAVKEFQEIILSPHYEEILGREIKIASQCRHPNLLQFICATENDQHHLLIVTKLMDMTLRTLLEQRAREKSGMEYQEIKSISLDVARGLNYLHSKKPSPVIHRDVSSANVLLWIENGAVRRAKVSDYGSANFMQKCNTANPGAALYAAPEASRAEHDAKVIIIKATCTE</sequence>
<dbReference type="GO" id="GO:0005524">
    <property type="term" value="F:ATP binding"/>
    <property type="evidence" value="ECO:0007669"/>
    <property type="project" value="UniProtKB-UniRule"/>
</dbReference>
<dbReference type="Gene3D" id="3.30.200.20">
    <property type="entry name" value="Phosphorylase Kinase, domain 1"/>
    <property type="match status" value="1"/>
</dbReference>
<dbReference type="InterPro" id="IPR017441">
    <property type="entry name" value="Protein_kinase_ATP_BS"/>
</dbReference>
<comment type="caution">
    <text evidence="3">The sequence shown here is derived from an EMBL/GenBank/DDBJ whole genome shotgun (WGS) entry which is preliminary data.</text>
</comment>
<accession>A0A6S7ICE5</accession>
<dbReference type="OrthoDB" id="4062651at2759"/>